<sequence>MKGLILRLSALDADAETAVRVISFFDGLMAAGASARVLVQETARLAECPAGLVDAGLSLAAGEPPGGRRQVREFSESGHVWLGRDAPLPLDDIILDRFAIAARFLLEPAPRDSGEGLAEVALSSEAGELERARALRMLRIEPGAVMRVLAVDGDVAVGGHAVPVGRVRAVLGGALPERVPEGVRVGVGPALPAIEAPVSWRRARTALRFAGLGSDVVHYDGLGALAVVAARMRDEDIAEVADVAVLDELAREPNGAGLIAVLAAFCATGSARRAAAKVHRHHSTIAARLAYAEARLGFAFSAPGGRRRLDLALLLRHLRDTPG</sequence>
<dbReference type="InterPro" id="IPR042070">
    <property type="entry name" value="PucR_C-HTH_sf"/>
</dbReference>
<dbReference type="EMBL" id="VCKZ01000011">
    <property type="protein sequence ID" value="TMR41854.1"/>
    <property type="molecule type" value="Genomic_DNA"/>
</dbReference>
<dbReference type="Proteomes" id="UP000305238">
    <property type="component" value="Unassembled WGS sequence"/>
</dbReference>
<proteinExistence type="predicted"/>
<dbReference type="PANTHER" id="PTHR33744:SF1">
    <property type="entry name" value="DNA-BINDING TRANSCRIPTIONAL ACTIVATOR ADER"/>
    <property type="match status" value="1"/>
</dbReference>
<name>A0A5S4HAT6_9ACTN</name>
<dbReference type="RefSeq" id="WP_138633805.1">
    <property type="nucleotide sequence ID" value="NZ_VCKZ01000011.1"/>
</dbReference>
<dbReference type="Pfam" id="PF13556">
    <property type="entry name" value="HTH_30"/>
    <property type="match status" value="1"/>
</dbReference>
<reference evidence="2 3" key="1">
    <citation type="submission" date="2019-05" db="EMBL/GenBank/DDBJ databases">
        <title>Draft genome sequence of Actinomadura geliboluensis A8036.</title>
        <authorList>
            <person name="Saricaoglu S."/>
            <person name="Isik K."/>
        </authorList>
    </citation>
    <scope>NUCLEOTIDE SEQUENCE [LARGE SCALE GENOMIC DNA]</scope>
    <source>
        <strain evidence="2 3">A8036</strain>
    </source>
</reference>
<evidence type="ECO:0000259" key="1">
    <source>
        <dbReference type="Pfam" id="PF13556"/>
    </source>
</evidence>
<accession>A0A5S4HAT6</accession>
<dbReference type="Gene3D" id="1.10.10.2840">
    <property type="entry name" value="PucR C-terminal helix-turn-helix domain"/>
    <property type="match status" value="1"/>
</dbReference>
<feature type="domain" description="PucR C-terminal helix-turn-helix" evidence="1">
    <location>
        <begin position="258"/>
        <end position="314"/>
    </location>
</feature>
<dbReference type="InterPro" id="IPR051448">
    <property type="entry name" value="CdaR-like_regulators"/>
</dbReference>
<comment type="caution">
    <text evidence="2">The sequence shown here is derived from an EMBL/GenBank/DDBJ whole genome shotgun (WGS) entry which is preliminary data.</text>
</comment>
<dbReference type="OrthoDB" id="5051269at2"/>
<evidence type="ECO:0000313" key="2">
    <source>
        <dbReference type="EMBL" id="TMR41854.1"/>
    </source>
</evidence>
<gene>
    <name evidence="2" type="ORF">ETD96_03290</name>
</gene>
<dbReference type="InterPro" id="IPR025736">
    <property type="entry name" value="PucR_C-HTH_dom"/>
</dbReference>
<dbReference type="PANTHER" id="PTHR33744">
    <property type="entry name" value="CARBOHYDRATE DIACID REGULATOR"/>
    <property type="match status" value="1"/>
</dbReference>
<dbReference type="AlphaFoldDB" id="A0A5S4HAT6"/>
<organism evidence="2 3">
    <name type="scientific">Actinomadura geliboluensis</name>
    <dbReference type="NCBI Taxonomy" id="882440"/>
    <lineage>
        <taxon>Bacteria</taxon>
        <taxon>Bacillati</taxon>
        <taxon>Actinomycetota</taxon>
        <taxon>Actinomycetes</taxon>
        <taxon>Streptosporangiales</taxon>
        <taxon>Thermomonosporaceae</taxon>
        <taxon>Actinomadura</taxon>
    </lineage>
</organism>
<keyword evidence="3" id="KW-1185">Reference proteome</keyword>
<evidence type="ECO:0000313" key="3">
    <source>
        <dbReference type="Proteomes" id="UP000305238"/>
    </source>
</evidence>
<protein>
    <submittedName>
        <fullName evidence="2">PucR family transcriptional regulator</fullName>
    </submittedName>
</protein>